<dbReference type="CDD" id="cd06223">
    <property type="entry name" value="PRTases_typeI"/>
    <property type="match status" value="1"/>
</dbReference>
<dbReference type="InterPro" id="IPR000836">
    <property type="entry name" value="PRTase_dom"/>
</dbReference>
<evidence type="ECO:0000256" key="4">
    <source>
        <dbReference type="ARBA" id="ARBA00022741"/>
    </source>
</evidence>
<dbReference type="GO" id="GO:0004749">
    <property type="term" value="F:ribose phosphate diphosphokinase activity"/>
    <property type="evidence" value="ECO:0007669"/>
    <property type="project" value="UniProtKB-EC"/>
</dbReference>
<evidence type="ECO:0000313" key="11">
    <source>
        <dbReference type="EMBL" id="HIV85517.1"/>
    </source>
</evidence>
<dbReference type="EC" id="2.7.6.1" evidence="1"/>
<dbReference type="SUPFAM" id="SSF53271">
    <property type="entry name" value="PRTase-like"/>
    <property type="match status" value="2"/>
</dbReference>
<proteinExistence type="inferred from homology"/>
<dbReference type="InterPro" id="IPR029099">
    <property type="entry name" value="Pribosyltran_N"/>
</dbReference>
<evidence type="ECO:0000256" key="1">
    <source>
        <dbReference type="ARBA" id="ARBA00013247"/>
    </source>
</evidence>
<dbReference type="PANTHER" id="PTHR10210">
    <property type="entry name" value="RIBOSE-PHOSPHATE DIPHOSPHOKINASE FAMILY MEMBER"/>
    <property type="match status" value="1"/>
</dbReference>
<dbReference type="NCBIfam" id="NF005299">
    <property type="entry name" value="PRK06827.1"/>
    <property type="match status" value="1"/>
</dbReference>
<dbReference type="InterPro" id="IPR029057">
    <property type="entry name" value="PRTase-like"/>
</dbReference>
<feature type="domain" description="Phosphoribosyltransferase" evidence="9">
    <location>
        <begin position="195"/>
        <end position="292"/>
    </location>
</feature>
<evidence type="ECO:0000256" key="6">
    <source>
        <dbReference type="ARBA" id="ARBA00022840"/>
    </source>
</evidence>
<name>A0A9D1TL43_9FIRM</name>
<dbReference type="GO" id="GO:0016301">
    <property type="term" value="F:kinase activity"/>
    <property type="evidence" value="ECO:0007669"/>
    <property type="project" value="UniProtKB-KW"/>
</dbReference>
<dbReference type="GO" id="GO:0002189">
    <property type="term" value="C:ribose phosphate diphosphokinase complex"/>
    <property type="evidence" value="ECO:0007669"/>
    <property type="project" value="TreeGrafter"/>
</dbReference>
<evidence type="ECO:0000256" key="8">
    <source>
        <dbReference type="RuleBase" id="RU004324"/>
    </source>
</evidence>
<keyword evidence="5" id="KW-0418">Kinase</keyword>
<gene>
    <name evidence="11" type="ORF">H9900_01765</name>
</gene>
<evidence type="ECO:0000259" key="9">
    <source>
        <dbReference type="Pfam" id="PF00156"/>
    </source>
</evidence>
<evidence type="ECO:0000256" key="3">
    <source>
        <dbReference type="ARBA" id="ARBA00022727"/>
    </source>
</evidence>
<keyword evidence="4" id="KW-0547">Nucleotide-binding</keyword>
<dbReference type="NCBIfam" id="TIGR01251">
    <property type="entry name" value="ribP_PPkin"/>
    <property type="match status" value="1"/>
</dbReference>
<evidence type="ECO:0000256" key="7">
    <source>
        <dbReference type="ARBA" id="ARBA00049535"/>
    </source>
</evidence>
<dbReference type="Gene3D" id="3.40.50.2020">
    <property type="match status" value="2"/>
</dbReference>
<sequence>MRENPVQVYNLEKLGIIGMKGCEELAQKIDAHLRKFSANSEAGVGSFLIPVNCPRFGTGEAKAVVMHSVRTYDIYIICDPFNYGVTYKMYGRDQAMSPDDHYQDLKRVISALGGKAKRITVIMPMMYEGRQHKRVARESLDCAMMLQELSNMGVDNFITFDAHDSRVQNAIPLKGFENVRPTYQMIKACLKYKPEIILDPNNTLIVSPDEGAMGRCMYYSSVLGMDLGMFYKRRDYSKIVNGKNPIVAHEFLGKDISGKNVIVVDDMIASGESMLDVARELKGRNAKRVIVFSSFGLFTEGVDKFNEAYENELIDAVFTTNMVYRRPELKDCKWYHEVDMSKFIGLIIREINGDKSISELLTPMDRINKILDKYKGKRK</sequence>
<dbReference type="GO" id="GO:0000287">
    <property type="term" value="F:magnesium ion binding"/>
    <property type="evidence" value="ECO:0007669"/>
    <property type="project" value="InterPro"/>
</dbReference>
<dbReference type="AlphaFoldDB" id="A0A9D1TL43"/>
<evidence type="ECO:0000256" key="5">
    <source>
        <dbReference type="ARBA" id="ARBA00022777"/>
    </source>
</evidence>
<comment type="similarity">
    <text evidence="8">Belongs to the ribose-phosphate pyrophosphokinase family.</text>
</comment>
<dbReference type="GO" id="GO:0006015">
    <property type="term" value="P:5-phosphoribose 1-diphosphate biosynthetic process"/>
    <property type="evidence" value="ECO:0007669"/>
    <property type="project" value="TreeGrafter"/>
</dbReference>
<dbReference type="Pfam" id="PF00156">
    <property type="entry name" value="Pribosyltran"/>
    <property type="match status" value="1"/>
</dbReference>
<keyword evidence="3 8" id="KW-0545">Nucleotide biosynthesis</keyword>
<dbReference type="EMBL" id="DXIJ01000034">
    <property type="protein sequence ID" value="HIV85517.1"/>
    <property type="molecule type" value="Genomic_DNA"/>
</dbReference>
<feature type="domain" description="Ribose-phosphate pyrophosphokinase N-terminal" evidence="10">
    <location>
        <begin position="16"/>
        <end position="153"/>
    </location>
</feature>
<evidence type="ECO:0000313" key="12">
    <source>
        <dbReference type="Proteomes" id="UP000824162"/>
    </source>
</evidence>
<organism evidence="11 12">
    <name type="scientific">Candidatus Monoglobus merdigallinarum</name>
    <dbReference type="NCBI Taxonomy" id="2838698"/>
    <lineage>
        <taxon>Bacteria</taxon>
        <taxon>Bacillati</taxon>
        <taxon>Bacillota</taxon>
        <taxon>Clostridia</taxon>
        <taxon>Monoglobales</taxon>
        <taxon>Monoglobaceae</taxon>
        <taxon>Monoglobus</taxon>
    </lineage>
</organism>
<keyword evidence="2" id="KW-0808">Transferase</keyword>
<comment type="catalytic activity">
    <reaction evidence="7">
        <text>D-ribose 5-phosphate + ATP = 5-phospho-alpha-D-ribose 1-diphosphate + AMP + H(+)</text>
        <dbReference type="Rhea" id="RHEA:15609"/>
        <dbReference type="ChEBI" id="CHEBI:15378"/>
        <dbReference type="ChEBI" id="CHEBI:30616"/>
        <dbReference type="ChEBI" id="CHEBI:58017"/>
        <dbReference type="ChEBI" id="CHEBI:78346"/>
        <dbReference type="ChEBI" id="CHEBI:456215"/>
        <dbReference type="EC" id="2.7.6.1"/>
    </reaction>
</comment>
<accession>A0A9D1TL43</accession>
<comment type="caution">
    <text evidence="11">The sequence shown here is derived from an EMBL/GenBank/DDBJ whole genome shotgun (WGS) entry which is preliminary data.</text>
</comment>
<keyword evidence="6" id="KW-0067">ATP-binding</keyword>
<dbReference type="GO" id="GO:0006164">
    <property type="term" value="P:purine nucleotide biosynthetic process"/>
    <property type="evidence" value="ECO:0007669"/>
    <property type="project" value="TreeGrafter"/>
</dbReference>
<evidence type="ECO:0000256" key="2">
    <source>
        <dbReference type="ARBA" id="ARBA00022679"/>
    </source>
</evidence>
<dbReference type="Proteomes" id="UP000824162">
    <property type="component" value="Unassembled WGS sequence"/>
</dbReference>
<dbReference type="PANTHER" id="PTHR10210:SF32">
    <property type="entry name" value="RIBOSE-PHOSPHATE PYROPHOSPHOKINASE 2"/>
    <property type="match status" value="1"/>
</dbReference>
<dbReference type="InterPro" id="IPR005946">
    <property type="entry name" value="Rib-P_diPkinase"/>
</dbReference>
<dbReference type="GO" id="GO:0005737">
    <property type="term" value="C:cytoplasm"/>
    <property type="evidence" value="ECO:0007669"/>
    <property type="project" value="TreeGrafter"/>
</dbReference>
<evidence type="ECO:0000259" key="10">
    <source>
        <dbReference type="Pfam" id="PF13793"/>
    </source>
</evidence>
<reference evidence="11" key="1">
    <citation type="journal article" date="2021" name="PeerJ">
        <title>Extensive microbial diversity within the chicken gut microbiome revealed by metagenomics and culture.</title>
        <authorList>
            <person name="Gilroy R."/>
            <person name="Ravi A."/>
            <person name="Getino M."/>
            <person name="Pursley I."/>
            <person name="Horton D.L."/>
            <person name="Alikhan N.F."/>
            <person name="Baker D."/>
            <person name="Gharbi K."/>
            <person name="Hall N."/>
            <person name="Watson M."/>
            <person name="Adriaenssens E.M."/>
            <person name="Foster-Nyarko E."/>
            <person name="Jarju S."/>
            <person name="Secka A."/>
            <person name="Antonio M."/>
            <person name="Oren A."/>
            <person name="Chaudhuri R.R."/>
            <person name="La Ragione R."/>
            <person name="Hildebrand F."/>
            <person name="Pallen M.J."/>
        </authorList>
    </citation>
    <scope>NUCLEOTIDE SEQUENCE</scope>
    <source>
        <strain evidence="11">5790</strain>
    </source>
</reference>
<dbReference type="Pfam" id="PF13793">
    <property type="entry name" value="Pribosyltran_N"/>
    <property type="match status" value="1"/>
</dbReference>
<reference evidence="11" key="2">
    <citation type="submission" date="2021-04" db="EMBL/GenBank/DDBJ databases">
        <authorList>
            <person name="Gilroy R."/>
        </authorList>
    </citation>
    <scope>NUCLEOTIDE SEQUENCE</scope>
    <source>
        <strain evidence="11">5790</strain>
    </source>
</reference>
<dbReference type="GO" id="GO:0005524">
    <property type="term" value="F:ATP binding"/>
    <property type="evidence" value="ECO:0007669"/>
    <property type="project" value="UniProtKB-KW"/>
</dbReference>
<protein>
    <recommendedName>
        <fullName evidence="1">ribose-phosphate diphosphokinase</fullName>
        <ecNumber evidence="1">2.7.6.1</ecNumber>
    </recommendedName>
</protein>